<comment type="similarity">
    <text evidence="1 5">Belongs to the plant LTP family.</text>
</comment>
<name>A0AAD5DFA3_AMBAR</name>
<feature type="domain" description="Bifunctional inhibitor/plant lipid transfer protein/seed storage helical" evidence="6">
    <location>
        <begin position="14"/>
        <end position="86"/>
    </location>
</feature>
<sequence length="343" mass="34896">MMVVAPYAEAVLNCNQVIANLTPCVTFLTNGGGSIVAPSCCTGIAALNASATTTADRSSLNLNIAAGLPGACGVSIPFRISASTTCSNSGHHYILALPPPNPPTPTQIRPTTPKSTQPTQFWPPPLISVVACMLVAAPYAEAVLNCARVDASLKACIPYLTGNDDEPPESCCNQILALNASVSSQADRQATCNCLQSAAVSVPGINLGLAVGLPGRCGVNIGISANTDCSQMQIMMVLLVVVACMVVVAPYAEAISCGQVTGKLVPCYGYLTKGGVVPPACCSGVKGLNSLAKTTPDRQAICNCLKSAASSSINGGYAASLPGKCGVNIPYKISPSTDCTKVK</sequence>
<keyword evidence="4" id="KW-1015">Disulfide bond</keyword>
<dbReference type="SUPFAM" id="SSF47699">
    <property type="entry name" value="Bifunctional inhibitor/lipid-transfer protein/seed storage 2S albumin"/>
    <property type="match status" value="3"/>
</dbReference>
<keyword evidence="3 5" id="KW-0446">Lipid-binding</keyword>
<dbReference type="PROSITE" id="PS00597">
    <property type="entry name" value="PLANT_LTP"/>
    <property type="match status" value="1"/>
</dbReference>
<evidence type="ECO:0000256" key="3">
    <source>
        <dbReference type="ARBA" id="ARBA00023121"/>
    </source>
</evidence>
<evidence type="ECO:0000256" key="2">
    <source>
        <dbReference type="ARBA" id="ARBA00022448"/>
    </source>
</evidence>
<dbReference type="GO" id="GO:0008289">
    <property type="term" value="F:lipid binding"/>
    <property type="evidence" value="ECO:0007669"/>
    <property type="project" value="UniProtKB-KW"/>
</dbReference>
<keyword evidence="8" id="KW-1185">Reference proteome</keyword>
<dbReference type="InterPro" id="IPR036312">
    <property type="entry name" value="Bifun_inhib/LTP/seed_sf"/>
</dbReference>
<dbReference type="InterPro" id="IPR000528">
    <property type="entry name" value="Plant_nsLTP"/>
</dbReference>
<dbReference type="EMBL" id="JAMZMK010000094">
    <property type="protein sequence ID" value="KAI7757641.1"/>
    <property type="molecule type" value="Genomic_DNA"/>
</dbReference>
<organism evidence="7 8">
    <name type="scientific">Ambrosia artemisiifolia</name>
    <name type="common">Common ragweed</name>
    <dbReference type="NCBI Taxonomy" id="4212"/>
    <lineage>
        <taxon>Eukaryota</taxon>
        <taxon>Viridiplantae</taxon>
        <taxon>Streptophyta</taxon>
        <taxon>Embryophyta</taxon>
        <taxon>Tracheophyta</taxon>
        <taxon>Spermatophyta</taxon>
        <taxon>Magnoliopsida</taxon>
        <taxon>eudicotyledons</taxon>
        <taxon>Gunneridae</taxon>
        <taxon>Pentapetalae</taxon>
        <taxon>asterids</taxon>
        <taxon>campanulids</taxon>
        <taxon>Asterales</taxon>
        <taxon>Asteraceae</taxon>
        <taxon>Asteroideae</taxon>
        <taxon>Heliantheae alliance</taxon>
        <taxon>Heliantheae</taxon>
        <taxon>Ambrosia</taxon>
    </lineage>
</organism>
<evidence type="ECO:0000313" key="8">
    <source>
        <dbReference type="Proteomes" id="UP001206925"/>
    </source>
</evidence>
<proteinExistence type="inferred from homology"/>
<dbReference type="Proteomes" id="UP001206925">
    <property type="component" value="Unassembled WGS sequence"/>
</dbReference>
<comment type="function">
    <text evidence="5">Plant non-specific lipid-transfer proteins transfer phospholipids as well as galactolipids across membranes. May play a role in wax or cutin deposition in the cell walls of expanding epidermal cells and certain secretory tissues.</text>
</comment>
<protein>
    <recommendedName>
        <fullName evidence="5">Non-specific lipid-transfer protein</fullName>
    </recommendedName>
</protein>
<dbReference type="FunFam" id="1.10.110.10:FF:000002">
    <property type="entry name" value="Non-specific lipid-transfer protein"/>
    <property type="match status" value="1"/>
</dbReference>
<evidence type="ECO:0000256" key="4">
    <source>
        <dbReference type="ARBA" id="ARBA00023157"/>
    </source>
</evidence>
<accession>A0AAD5DFA3</accession>
<feature type="domain" description="Bifunctional inhibitor/plant lipid transfer protein/seed storage helical" evidence="6">
    <location>
        <begin position="257"/>
        <end position="339"/>
    </location>
</feature>
<evidence type="ECO:0000256" key="1">
    <source>
        <dbReference type="ARBA" id="ARBA00009748"/>
    </source>
</evidence>
<feature type="domain" description="Bifunctional inhibitor/plant lipid transfer protein/seed storage helical" evidence="6">
    <location>
        <begin position="146"/>
        <end position="229"/>
    </location>
</feature>
<evidence type="ECO:0000259" key="6">
    <source>
        <dbReference type="SMART" id="SM00499"/>
    </source>
</evidence>
<dbReference type="GO" id="GO:0006869">
    <property type="term" value="P:lipid transport"/>
    <property type="evidence" value="ECO:0007669"/>
    <property type="project" value="InterPro"/>
</dbReference>
<evidence type="ECO:0000256" key="5">
    <source>
        <dbReference type="RuleBase" id="RU000628"/>
    </source>
</evidence>
<keyword evidence="2 5" id="KW-0813">Transport</keyword>
<dbReference type="Gene3D" id="1.10.110.10">
    <property type="entry name" value="Plant lipid-transfer and hydrophobic proteins"/>
    <property type="match status" value="3"/>
</dbReference>
<dbReference type="Pfam" id="PF00234">
    <property type="entry name" value="Tryp_alpha_amyl"/>
    <property type="match status" value="3"/>
</dbReference>
<dbReference type="SMART" id="SM00499">
    <property type="entry name" value="AAI"/>
    <property type="match status" value="3"/>
</dbReference>
<gene>
    <name evidence="7" type="ORF">M8C21_002037</name>
</gene>
<comment type="caution">
    <text evidence="7">The sequence shown here is derived from an EMBL/GenBank/DDBJ whole genome shotgun (WGS) entry which is preliminary data.</text>
</comment>
<reference evidence="7" key="1">
    <citation type="submission" date="2022-06" db="EMBL/GenBank/DDBJ databases">
        <title>Uncovering the hologenomic basis of an extraordinary plant invasion.</title>
        <authorList>
            <person name="Bieker V.C."/>
            <person name="Martin M.D."/>
            <person name="Gilbert T."/>
            <person name="Hodgins K."/>
            <person name="Battlay P."/>
            <person name="Petersen B."/>
            <person name="Wilson J."/>
        </authorList>
    </citation>
    <scope>NUCLEOTIDE SEQUENCE</scope>
    <source>
        <strain evidence="7">AA19_3_7</strain>
        <tissue evidence="7">Leaf</tissue>
    </source>
</reference>
<evidence type="ECO:0000313" key="7">
    <source>
        <dbReference type="EMBL" id="KAI7757641.1"/>
    </source>
</evidence>
<dbReference type="PANTHER" id="PTHR33076">
    <property type="entry name" value="NON-SPECIFIC LIPID-TRANSFER PROTEIN 2-RELATED"/>
    <property type="match status" value="1"/>
</dbReference>
<dbReference type="PRINTS" id="PR00382">
    <property type="entry name" value="LIPIDTRNSFER"/>
</dbReference>
<dbReference type="AlphaFoldDB" id="A0AAD5DFA3"/>
<dbReference type="CDD" id="cd01960">
    <property type="entry name" value="nsLTP1"/>
    <property type="match status" value="3"/>
</dbReference>
<dbReference type="InterPro" id="IPR016140">
    <property type="entry name" value="Bifunc_inhib/LTP/seed_store"/>
</dbReference>